<feature type="chain" id="PRO_5045427239" evidence="2">
    <location>
        <begin position="26"/>
        <end position="141"/>
    </location>
</feature>
<keyword evidence="4" id="KW-1185">Reference proteome</keyword>
<feature type="signal peptide" evidence="2">
    <location>
        <begin position="1"/>
        <end position="25"/>
    </location>
</feature>
<feature type="compositionally biased region" description="Polar residues" evidence="1">
    <location>
        <begin position="56"/>
        <end position="84"/>
    </location>
</feature>
<feature type="region of interest" description="Disordered" evidence="1">
    <location>
        <begin position="25"/>
        <end position="141"/>
    </location>
</feature>
<dbReference type="EMBL" id="CP115541">
    <property type="protein sequence ID" value="WNH54587.1"/>
    <property type="molecule type" value="Genomic_DNA"/>
</dbReference>
<organism evidence="3 4">
    <name type="scientific">Stenotrophomonas oahuensis</name>
    <dbReference type="NCBI Taxonomy" id="3003271"/>
    <lineage>
        <taxon>Bacteria</taxon>
        <taxon>Pseudomonadati</taxon>
        <taxon>Pseudomonadota</taxon>
        <taxon>Gammaproteobacteria</taxon>
        <taxon>Lysobacterales</taxon>
        <taxon>Lysobacteraceae</taxon>
        <taxon>Stenotrophomonas</taxon>
    </lineage>
</organism>
<feature type="compositionally biased region" description="Polar residues" evidence="1">
    <location>
        <begin position="132"/>
        <end position="141"/>
    </location>
</feature>
<feature type="compositionally biased region" description="Pro residues" evidence="1">
    <location>
        <begin position="38"/>
        <end position="52"/>
    </location>
</feature>
<evidence type="ECO:0000313" key="3">
    <source>
        <dbReference type="EMBL" id="WNH54587.1"/>
    </source>
</evidence>
<dbReference type="Proteomes" id="UP001302072">
    <property type="component" value="Chromosome"/>
</dbReference>
<evidence type="ECO:0000313" key="4">
    <source>
        <dbReference type="Proteomes" id="UP001302072"/>
    </source>
</evidence>
<evidence type="ECO:0000256" key="1">
    <source>
        <dbReference type="SAM" id="MobiDB-lite"/>
    </source>
</evidence>
<evidence type="ECO:0000256" key="2">
    <source>
        <dbReference type="SAM" id="SignalP"/>
    </source>
</evidence>
<gene>
    <name evidence="3" type="ORF">PDM29_10010</name>
</gene>
<keyword evidence="2" id="KW-0732">Signal</keyword>
<protein>
    <submittedName>
        <fullName evidence="3">Classical arabinogalactan protein 4</fullName>
    </submittedName>
</protein>
<accession>A0ABY9YUR0</accession>
<dbReference type="RefSeq" id="WP_311193678.1">
    <property type="nucleotide sequence ID" value="NZ_CP115541.1"/>
</dbReference>
<feature type="compositionally biased region" description="Low complexity" evidence="1">
    <location>
        <begin position="85"/>
        <end position="98"/>
    </location>
</feature>
<proteinExistence type="predicted"/>
<name>A0ABY9YUR0_9GAMM</name>
<reference evidence="3 4" key="1">
    <citation type="submission" date="2022-12" db="EMBL/GenBank/DDBJ databases">
        <title>Two new species, Stenotrophomonas aracearum and Stenotrophomonas oahuensis, isolated from Anthurium (Araceae family) in Hawaii.</title>
        <authorList>
            <person name="Chunag S.C."/>
            <person name="Dobhal S."/>
            <person name="Alvarez A."/>
            <person name="Arif M."/>
        </authorList>
    </citation>
    <scope>NUCLEOTIDE SEQUENCE [LARGE SCALE GENOMIC DNA]</scope>
    <source>
        <strain evidence="3 4">A5586</strain>
    </source>
</reference>
<sequence>MNTRMLLLPAVLAAALGFDASAQIAAPGKPTDTRPVVTPAPAPKPLPTPVRPAPMESQSGKVAPVTSDSQIRQQLGTQPIQSQGPAQVVPAPATTAPPKVYDRNGRIIPGVKPVGPNRVFDSRTGRYYDSAPATQGQQIKP</sequence>